<evidence type="ECO:0000313" key="3">
    <source>
        <dbReference type="Proteomes" id="UP000596427"/>
    </source>
</evidence>
<dbReference type="Pfam" id="PF02515">
    <property type="entry name" value="CoA_transf_3"/>
    <property type="match status" value="1"/>
</dbReference>
<dbReference type="Gene3D" id="3.30.1540.10">
    <property type="entry name" value="formyl-coa transferase, domain 3"/>
    <property type="match status" value="1"/>
</dbReference>
<dbReference type="Gene3D" id="3.40.50.10540">
    <property type="entry name" value="Crotonobetainyl-coa:carnitine coa-transferase, domain 1"/>
    <property type="match status" value="1"/>
</dbReference>
<dbReference type="AlphaFoldDB" id="A0A974PJ80"/>
<protein>
    <submittedName>
        <fullName evidence="2">CoA transferase</fullName>
    </submittedName>
</protein>
<dbReference type="InterPro" id="IPR044855">
    <property type="entry name" value="CoA-Trfase_III_dom3_sf"/>
</dbReference>
<organism evidence="2 3">
    <name type="scientific">Xanthobacter dioxanivorans</name>
    <dbReference type="NCBI Taxonomy" id="2528964"/>
    <lineage>
        <taxon>Bacteria</taxon>
        <taxon>Pseudomonadati</taxon>
        <taxon>Pseudomonadota</taxon>
        <taxon>Alphaproteobacteria</taxon>
        <taxon>Hyphomicrobiales</taxon>
        <taxon>Xanthobacteraceae</taxon>
        <taxon>Xanthobacter</taxon>
    </lineage>
</organism>
<dbReference type="EMBL" id="CP063362">
    <property type="protein sequence ID" value="QRG04647.1"/>
    <property type="molecule type" value="Genomic_DNA"/>
</dbReference>
<dbReference type="PANTHER" id="PTHR48207">
    <property type="entry name" value="SUCCINATE--HYDROXYMETHYLGLUTARATE COA-TRANSFERASE"/>
    <property type="match status" value="1"/>
</dbReference>
<dbReference type="GO" id="GO:0008410">
    <property type="term" value="F:CoA-transferase activity"/>
    <property type="evidence" value="ECO:0007669"/>
    <property type="project" value="TreeGrafter"/>
</dbReference>
<dbReference type="InterPro" id="IPR003673">
    <property type="entry name" value="CoA-Trfase_fam_III"/>
</dbReference>
<name>A0A974PJ80_9HYPH</name>
<dbReference type="Proteomes" id="UP000596427">
    <property type="component" value="Chromosome"/>
</dbReference>
<dbReference type="InterPro" id="IPR023606">
    <property type="entry name" value="CoA-Trfase_III_dom_1_sf"/>
</dbReference>
<accession>A0A974PJ80</accession>
<evidence type="ECO:0000256" key="1">
    <source>
        <dbReference type="ARBA" id="ARBA00022679"/>
    </source>
</evidence>
<evidence type="ECO:0000313" key="2">
    <source>
        <dbReference type="EMBL" id="QRG04647.1"/>
    </source>
</evidence>
<dbReference type="PANTHER" id="PTHR48207:SF3">
    <property type="entry name" value="SUCCINATE--HYDROXYMETHYLGLUTARATE COA-TRANSFERASE"/>
    <property type="match status" value="1"/>
</dbReference>
<reference evidence="2 3" key="1">
    <citation type="submission" date="2020-10" db="EMBL/GenBank/DDBJ databases">
        <title>Degradation of 1,4-Dioxane by Xanthobacter sp. YN2, via a Novel Group-2 Soluble Di-Iron Monooxygenase.</title>
        <authorList>
            <person name="Ma F."/>
            <person name="Wang Y."/>
            <person name="Yang J."/>
            <person name="Guo H."/>
            <person name="Su D."/>
            <person name="Yu L."/>
        </authorList>
    </citation>
    <scope>NUCLEOTIDE SEQUENCE [LARGE SCALE GENOMIC DNA]</scope>
    <source>
        <strain evidence="2 3">YN2</strain>
    </source>
</reference>
<keyword evidence="3" id="KW-1185">Reference proteome</keyword>
<dbReference type="KEGG" id="xdi:EZH22_15830"/>
<dbReference type="SUPFAM" id="SSF89796">
    <property type="entry name" value="CoA-transferase family III (CaiB/BaiF)"/>
    <property type="match status" value="1"/>
</dbReference>
<keyword evidence="1 2" id="KW-0808">Transferase</keyword>
<gene>
    <name evidence="2" type="ORF">EZH22_15830</name>
</gene>
<sequence length="429" mass="45076">MQTADSDTVSHGPDTTADASSGALKGLRILDLSRVLAGPWASQILGDLGAEVIKVEQPDSGDDTRAWGPPFLADGDAGPDERFSAYFLGCNRNKRSIAVDIANPKGAALIRALAKDSDVVLENFRVGALERYGLDYASLATINPALVYCSITGFGQSGPLASRPGYDFVVQGMGGLMSITGQPEGTPGAEPMKVGVAVSDIFTGLYATISILAALRHRDATGEGQHLDCALLDTQVAVLANQAMNWLVGGMVPKPMGNLHPNVVPYRTFPTRDGHAIVATGNDRQFHALCRLLGLEQMTTDPRFLDNASRVAYRAEVEKPLGDAIAGWATADFIAAMAEAGVPGGPINRIDQVFEQPQIAARGLVQEMRLPSGTSFRAVGFPVKLSATPATYRAPPPALGAQTGEVLQTLLNLSETEVSELRAAGVVGG</sequence>
<proteinExistence type="predicted"/>
<dbReference type="InterPro" id="IPR050483">
    <property type="entry name" value="CoA-transferase_III_domain"/>
</dbReference>